<reference evidence="2 3" key="1">
    <citation type="journal article" date="2018" name="Nat. Ecol. Evol.">
        <title>Pezizomycetes genomes reveal the molecular basis of ectomycorrhizal truffle lifestyle.</title>
        <authorList>
            <person name="Murat C."/>
            <person name="Payen T."/>
            <person name="Noel B."/>
            <person name="Kuo A."/>
            <person name="Morin E."/>
            <person name="Chen J."/>
            <person name="Kohler A."/>
            <person name="Krizsan K."/>
            <person name="Balestrini R."/>
            <person name="Da Silva C."/>
            <person name="Montanini B."/>
            <person name="Hainaut M."/>
            <person name="Levati E."/>
            <person name="Barry K.W."/>
            <person name="Belfiori B."/>
            <person name="Cichocki N."/>
            <person name="Clum A."/>
            <person name="Dockter R.B."/>
            <person name="Fauchery L."/>
            <person name="Guy J."/>
            <person name="Iotti M."/>
            <person name="Le Tacon F."/>
            <person name="Lindquist E.A."/>
            <person name="Lipzen A."/>
            <person name="Malagnac F."/>
            <person name="Mello A."/>
            <person name="Molinier V."/>
            <person name="Miyauchi S."/>
            <person name="Poulain J."/>
            <person name="Riccioni C."/>
            <person name="Rubini A."/>
            <person name="Sitrit Y."/>
            <person name="Splivallo R."/>
            <person name="Traeger S."/>
            <person name="Wang M."/>
            <person name="Zifcakova L."/>
            <person name="Wipf D."/>
            <person name="Zambonelli A."/>
            <person name="Paolocci F."/>
            <person name="Nowrousian M."/>
            <person name="Ottonello S."/>
            <person name="Baldrian P."/>
            <person name="Spatafora J.W."/>
            <person name="Henrissat B."/>
            <person name="Nagy L.G."/>
            <person name="Aury J.M."/>
            <person name="Wincker P."/>
            <person name="Grigoriev I.V."/>
            <person name="Bonfante P."/>
            <person name="Martin F.M."/>
        </authorList>
    </citation>
    <scope>NUCLEOTIDE SEQUENCE [LARGE SCALE GENOMIC DNA]</scope>
    <source>
        <strain evidence="2 3">RN42</strain>
    </source>
</reference>
<dbReference type="SUPFAM" id="SSF81901">
    <property type="entry name" value="HCP-like"/>
    <property type="match status" value="1"/>
</dbReference>
<dbReference type="Pfam" id="PF01535">
    <property type="entry name" value="PPR"/>
    <property type="match status" value="2"/>
</dbReference>
<dbReference type="Proteomes" id="UP000275078">
    <property type="component" value="Unassembled WGS sequence"/>
</dbReference>
<protein>
    <recommendedName>
        <fullName evidence="4">Pentacotripeptide-repeat region of PRORP domain-containing protein</fullName>
    </recommendedName>
</protein>
<dbReference type="PROSITE" id="PS51375">
    <property type="entry name" value="PPR"/>
    <property type="match status" value="4"/>
</dbReference>
<name>A0A3N4I948_ASCIM</name>
<evidence type="ECO:0000313" key="2">
    <source>
        <dbReference type="EMBL" id="RPA82595.1"/>
    </source>
</evidence>
<dbReference type="InterPro" id="IPR011990">
    <property type="entry name" value="TPR-like_helical_dom_sf"/>
</dbReference>
<dbReference type="EMBL" id="ML119670">
    <property type="protein sequence ID" value="RPA82595.1"/>
    <property type="molecule type" value="Genomic_DNA"/>
</dbReference>
<dbReference type="OrthoDB" id="411857at2759"/>
<dbReference type="InterPro" id="IPR002885">
    <property type="entry name" value="PPR_rpt"/>
</dbReference>
<feature type="repeat" description="PPR" evidence="1">
    <location>
        <begin position="969"/>
        <end position="1004"/>
    </location>
</feature>
<dbReference type="PANTHER" id="PTHR47939:SF5">
    <property type="entry name" value="PENTACOTRIPEPTIDE-REPEAT REGION OF PRORP DOMAIN-CONTAINING PROTEIN"/>
    <property type="match status" value="1"/>
</dbReference>
<dbReference type="NCBIfam" id="TIGR00756">
    <property type="entry name" value="PPR"/>
    <property type="match status" value="4"/>
</dbReference>
<keyword evidence="3" id="KW-1185">Reference proteome</keyword>
<evidence type="ECO:0000313" key="3">
    <source>
        <dbReference type="Proteomes" id="UP000275078"/>
    </source>
</evidence>
<feature type="repeat" description="PPR" evidence="1">
    <location>
        <begin position="316"/>
        <end position="350"/>
    </location>
</feature>
<gene>
    <name evidence="2" type="ORF">BJ508DRAFT_86240</name>
</gene>
<sequence>MVLKTFSQLARSSISRHLVGSTYTGSVVATAQLPTTGTVPFAQRFGQNAPAKINTAFGGANSGGRTTHTNGNGSENVSNYFAVRDGDDDKEQKKYLFSKKILWSKAQHQTGSLTEVDKQTDASIQRGPDREALAKIATDECAIEEDDTISLASIDTGVDSIRTVQTVENSAVDKELAVLESDSKWSEIEQVFEQRLVDGIAPTTGAFNHLLTAAVSKGESDVDGEMLMTKVINIYTNLLERSLIPDTRTYSIVIDYLADAANEKSRVARTIEQENDVYSFNGVVPTRVPVSGREVMGMAVNIFYSSIRDGETRQFEISTYQKLVDGCAAFGMVNDMLNVYEQMEASGVEPNFSILFSLLQSFSESGDVVSAREVFGDMISGAAGVELSKTQLDQVYSSMLSAYVAAGEMTDGLAFFKDIINKDETSEDTLTIMTSTMVESLAKRGDHANAYHWFQKLLVSDIDRVKKIATSLIAATKTSDQGHAKLWFDLLVEARRDCQNIFVYGREFVEAQMAFLMLNVRQNNLELAAQVWQETKELPKEVPVPAAPVVLYANALIERGELQQAIDVLSYYGISYGFFTKSTDERDYDASSVSGFMESLIRARIVPVQYVLDAAKALSESGLRFSNQTCEAILSMFSPQTVKTIAWPGMDFLLKFLSINFRYTPAGPAEVRQMELIVTTAMDFGWTLEANTKNLVSKLLSGLNLSPEFAARWNQFTRRSSVGSAAAKSERSIPETPVKPSSVDSIASKSLIRGIESNRSFNGLMEEFEAVRKSGRTFTPAVYTKAIIRATREFRFDASTRIFNAAQTDLPPQIPNNPQSIALWSGVLDAMISSELTANRNDMASYYHNMLRAIGGVASANTYGLYIVNIKTSDVIHDEATEAINVMETARTNGVVASPFLYNAVIGKLAKARRIDDCLFYFNEMRALGLKPTSVTYGTMINALCRVSDDRFAEELFVEMESQPNYKPRPAPYNSIIQHYANSKRDRHKALQYYNQMLRRGIKPTDHTYKLLIESYAALDPPNLAAAERIMEDMRAKRHPISSTHYAAVVHAKGCVLHDVEGAIEYFNKVIASGHKPDQTLYQAIFESLVANHRVRDTPALLAEMKARGVALSPYIANTLIHGWALEKDLARSKEIYDQLGQGSHKKGREPSTYEAMTRAYLVAEDREGARSVVDEMLTKGYPAAVVSRVVELLRGGTSSSAVDGAAYA</sequence>
<accession>A0A3N4I948</accession>
<organism evidence="2 3">
    <name type="scientific">Ascobolus immersus RN42</name>
    <dbReference type="NCBI Taxonomy" id="1160509"/>
    <lineage>
        <taxon>Eukaryota</taxon>
        <taxon>Fungi</taxon>
        <taxon>Dikarya</taxon>
        <taxon>Ascomycota</taxon>
        <taxon>Pezizomycotina</taxon>
        <taxon>Pezizomycetes</taxon>
        <taxon>Pezizales</taxon>
        <taxon>Ascobolaceae</taxon>
        <taxon>Ascobolus</taxon>
    </lineage>
</organism>
<dbReference type="STRING" id="1160509.A0A3N4I948"/>
<dbReference type="PANTHER" id="PTHR47939">
    <property type="entry name" value="MEMBRANE-ASSOCIATED SALT-INDUCIBLE PROTEIN-LIKE"/>
    <property type="match status" value="1"/>
</dbReference>
<dbReference type="Gene3D" id="1.25.40.10">
    <property type="entry name" value="Tetratricopeptide repeat domain"/>
    <property type="match status" value="4"/>
</dbReference>
<feature type="repeat" description="PPR" evidence="1">
    <location>
        <begin position="933"/>
        <end position="963"/>
    </location>
</feature>
<evidence type="ECO:0000256" key="1">
    <source>
        <dbReference type="PROSITE-ProRule" id="PRU00708"/>
    </source>
</evidence>
<dbReference type="Pfam" id="PF13041">
    <property type="entry name" value="PPR_2"/>
    <property type="match status" value="2"/>
</dbReference>
<feature type="repeat" description="PPR" evidence="1">
    <location>
        <begin position="898"/>
        <end position="932"/>
    </location>
</feature>
<proteinExistence type="predicted"/>
<evidence type="ECO:0008006" key="4">
    <source>
        <dbReference type="Google" id="ProtNLM"/>
    </source>
</evidence>
<dbReference type="InterPro" id="IPR050667">
    <property type="entry name" value="PPR-containing_protein"/>
</dbReference>
<dbReference type="AlphaFoldDB" id="A0A3N4I948"/>